<accession>A0A286TBI3</accession>
<evidence type="ECO:0000313" key="3">
    <source>
        <dbReference type="Proteomes" id="UP000262177"/>
    </source>
</evidence>
<dbReference type="AlphaFoldDB" id="A0A286TBI3"/>
<keyword evidence="1" id="KW-0472">Membrane</keyword>
<reference evidence="2 3" key="1">
    <citation type="journal article" date="2017" name="Biosci. Biotechnol. Biochem.">
        <title>Identification and characterization of a sulfoglycosidase from Bifidobacterium bifidum implicated in mucin glycan utilization.</title>
        <authorList>
            <person name="Katoh T."/>
            <person name="Maeshibu T."/>
            <person name="Kikkawa K."/>
            <person name="Gotoh A."/>
            <person name="Tomabechi Y."/>
            <person name="Nakamura M."/>
            <person name="Liao W.-H."/>
            <person name="Yamaguchi M."/>
            <person name="Ashida H."/>
            <person name="Yamamoto K."/>
            <person name="Katayama T."/>
        </authorList>
    </citation>
    <scope>NUCLEOTIDE SEQUENCE [LARGE SCALE GENOMIC DNA]</scope>
    <source>
        <strain evidence="2 3">JCM 7004</strain>
    </source>
</reference>
<evidence type="ECO:0000256" key="1">
    <source>
        <dbReference type="SAM" id="Phobius"/>
    </source>
</evidence>
<keyword evidence="1" id="KW-0812">Transmembrane</keyword>
<dbReference type="Proteomes" id="UP000262177">
    <property type="component" value="Chromosome"/>
</dbReference>
<gene>
    <name evidence="2" type="ORF">BBJK_00479</name>
</gene>
<protein>
    <submittedName>
        <fullName evidence="2">Uncharacterized protein</fullName>
    </submittedName>
</protein>
<name>A0A286TBI3_BIFBI</name>
<feature type="transmembrane region" description="Helical" evidence="1">
    <location>
        <begin position="26"/>
        <end position="48"/>
    </location>
</feature>
<dbReference type="EMBL" id="AP018131">
    <property type="protein sequence ID" value="BBA47370.1"/>
    <property type="molecule type" value="Genomic_DNA"/>
</dbReference>
<evidence type="ECO:0000313" key="2">
    <source>
        <dbReference type="EMBL" id="BBA47370.1"/>
    </source>
</evidence>
<organism evidence="2 3">
    <name type="scientific">Bifidobacterium bifidum LMG 13195</name>
    <dbReference type="NCBI Taxonomy" id="1207542"/>
    <lineage>
        <taxon>Bacteria</taxon>
        <taxon>Bacillati</taxon>
        <taxon>Actinomycetota</taxon>
        <taxon>Actinomycetes</taxon>
        <taxon>Bifidobacteriales</taxon>
        <taxon>Bifidobacteriaceae</taxon>
        <taxon>Bifidobacterium</taxon>
    </lineage>
</organism>
<sequence length="97" mass="11022">MTSVSVSPLARVNKHKRDWRGWKFRWPFALVFVFIVPIFAVCCLFPFVSMLINATKTQSDFTSAFGLGFGKTFALWDNIVTVFTYDAASSRAGWSTR</sequence>
<keyword evidence="1" id="KW-1133">Transmembrane helix</keyword>
<proteinExistence type="predicted"/>